<dbReference type="GO" id="GO:0032931">
    <property type="term" value="F:histone H3K56 acetyltransferase activity"/>
    <property type="evidence" value="ECO:0007669"/>
    <property type="project" value="TreeGrafter"/>
</dbReference>
<evidence type="ECO:0000256" key="2">
    <source>
        <dbReference type="ARBA" id="ARBA00013184"/>
    </source>
</evidence>
<evidence type="ECO:0000313" key="11">
    <source>
        <dbReference type="EMBL" id="CAK4017717.1"/>
    </source>
</evidence>
<sequence>MASTTNGSASRMAQSSLKEQLTNALPTGFNGKVRYVHSPPKACDPLFSALPGQEPEKTRLASHFLTISVDPASLSHLEEAASGEAGDDVISFAVEVLAYTSKHLTTLFVSKVDSTSYIPRIKPSPIKTAVTTFLRWLAVEERRKRPKRKIVISLFARAQAQYLFPGSSDDKTKHILDDRQLIKWWARVLDPIFPKSEAGSSDEESGVRYQGYMTVPGYVGNELRSFMPSSNSQTSDKPHWKPGNPLLELARTRGVAEHVPPRCLLPRFPDDPKARFMQDLDDEIGISQDSKVTVSPSKRKNGRWASVSDLDRFWEQMEFRQECSSGRVVGFLWLVISPKHSDAEASASQNLESQSFEVADVDSQESAMMLDVPAGSGALDESASTSLSKAASKKRKRKPLTGPITPRMPRLKTASTLNLSEMQAELNAHAGEGFMLPKEGYDRAMQSLLQQNFSSLKIAARSTSKWISEIKGIAGRNNDFSFSISGSGRAETVASNGTGNGTPAVHDLGGMIRKKRKANGAVSDGQSAGGTENQPAVNVLDAGMIRKKPKA</sequence>
<dbReference type="Pfam" id="PF08214">
    <property type="entry name" value="HAT_KAT11"/>
    <property type="match status" value="1"/>
</dbReference>
<dbReference type="PANTHER" id="PTHR31571">
    <property type="entry name" value="ALTERED INHERITANCE OF MITOCHONDRIA PROTEIN 6"/>
    <property type="match status" value="1"/>
</dbReference>
<comment type="catalytic activity">
    <reaction evidence="9">
        <text>L-lysyl-[histone] + acetyl-CoA = N(6)-acetyl-L-lysyl-[histone] + CoA + H(+)</text>
        <dbReference type="Rhea" id="RHEA:21992"/>
        <dbReference type="Rhea" id="RHEA-COMP:9845"/>
        <dbReference type="Rhea" id="RHEA-COMP:11338"/>
        <dbReference type="ChEBI" id="CHEBI:15378"/>
        <dbReference type="ChEBI" id="CHEBI:29969"/>
        <dbReference type="ChEBI" id="CHEBI:57287"/>
        <dbReference type="ChEBI" id="CHEBI:57288"/>
        <dbReference type="ChEBI" id="CHEBI:61930"/>
        <dbReference type="EC" id="2.3.1.48"/>
    </reaction>
    <physiologicalReaction direction="left-to-right" evidence="9">
        <dbReference type="Rhea" id="RHEA:21993"/>
    </physiologicalReaction>
</comment>
<keyword evidence="6" id="KW-0805">Transcription regulation</keyword>
<keyword evidence="8" id="KW-0539">Nucleus</keyword>
<dbReference type="InterPro" id="IPR016849">
    <property type="entry name" value="Rtt109"/>
</dbReference>
<gene>
    <name evidence="11" type="ORF">LECACI_7A004636</name>
</gene>
<evidence type="ECO:0000256" key="5">
    <source>
        <dbReference type="ARBA" id="ARBA00022990"/>
    </source>
</evidence>
<dbReference type="SMART" id="SM01250">
    <property type="entry name" value="KAT11"/>
    <property type="match status" value="1"/>
</dbReference>
<dbReference type="EC" id="2.3.1.48" evidence="2"/>
<evidence type="ECO:0000256" key="7">
    <source>
        <dbReference type="ARBA" id="ARBA00023163"/>
    </source>
</evidence>
<keyword evidence="5" id="KW-0007">Acetylation</keyword>
<evidence type="ECO:0000256" key="3">
    <source>
        <dbReference type="ARBA" id="ARBA00022679"/>
    </source>
</evidence>
<evidence type="ECO:0000256" key="4">
    <source>
        <dbReference type="ARBA" id="ARBA00022763"/>
    </source>
</evidence>
<protein>
    <recommendedName>
        <fullName evidence="2">histone acetyltransferase</fullName>
        <ecNumber evidence="2">2.3.1.48</ecNumber>
    </recommendedName>
</protein>
<evidence type="ECO:0000256" key="1">
    <source>
        <dbReference type="ARBA" id="ARBA00004123"/>
    </source>
</evidence>
<dbReference type="GO" id="GO:0006355">
    <property type="term" value="P:regulation of DNA-templated transcription"/>
    <property type="evidence" value="ECO:0007669"/>
    <property type="project" value="InterPro"/>
</dbReference>
<comment type="caution">
    <text evidence="11">The sequence shown here is derived from an EMBL/GenBank/DDBJ whole genome shotgun (WGS) entry which is preliminary data.</text>
</comment>
<evidence type="ECO:0000313" key="12">
    <source>
        <dbReference type="Proteomes" id="UP001296104"/>
    </source>
</evidence>
<evidence type="ECO:0000256" key="6">
    <source>
        <dbReference type="ARBA" id="ARBA00023015"/>
    </source>
</evidence>
<proteinExistence type="predicted"/>
<evidence type="ECO:0000256" key="8">
    <source>
        <dbReference type="ARBA" id="ARBA00023242"/>
    </source>
</evidence>
<comment type="subcellular location">
    <subcellularLocation>
        <location evidence="1">Nucleus</location>
    </subcellularLocation>
</comment>
<dbReference type="Proteomes" id="UP001296104">
    <property type="component" value="Unassembled WGS sequence"/>
</dbReference>
<dbReference type="InterPro" id="IPR051236">
    <property type="entry name" value="HAT_RTT109-like"/>
</dbReference>
<evidence type="ECO:0000256" key="10">
    <source>
        <dbReference type="SAM" id="MobiDB-lite"/>
    </source>
</evidence>
<feature type="region of interest" description="Disordered" evidence="10">
    <location>
        <begin position="375"/>
        <end position="409"/>
    </location>
</feature>
<dbReference type="PANTHER" id="PTHR31571:SF2">
    <property type="entry name" value="HISTONE ACETYLTRANSFERASE RTT109"/>
    <property type="match status" value="1"/>
</dbReference>
<keyword evidence="12" id="KW-1185">Reference proteome</keyword>
<keyword evidence="4" id="KW-0227">DNA damage</keyword>
<keyword evidence="7" id="KW-0804">Transcription</keyword>
<dbReference type="InterPro" id="IPR013178">
    <property type="entry name" value="Histone_AcTrfase_Rtt109/CBP"/>
</dbReference>
<name>A0AAI8YZ45_9PEZI</name>
<keyword evidence="3" id="KW-0808">Transferase</keyword>
<accession>A0AAI8YZ45</accession>
<dbReference type="EMBL" id="CAVMBE010000026">
    <property type="protein sequence ID" value="CAK4017717.1"/>
    <property type="molecule type" value="Genomic_DNA"/>
</dbReference>
<reference evidence="11" key="1">
    <citation type="submission" date="2023-11" db="EMBL/GenBank/DDBJ databases">
        <authorList>
            <person name="Alioto T."/>
            <person name="Alioto T."/>
            <person name="Gomez Garrido J."/>
        </authorList>
    </citation>
    <scope>NUCLEOTIDE SEQUENCE</scope>
</reference>
<dbReference type="GO" id="GO:0006974">
    <property type="term" value="P:DNA damage response"/>
    <property type="evidence" value="ECO:0007669"/>
    <property type="project" value="UniProtKB-KW"/>
</dbReference>
<evidence type="ECO:0000256" key="9">
    <source>
        <dbReference type="ARBA" id="ARBA00048940"/>
    </source>
</evidence>
<dbReference type="AlphaFoldDB" id="A0AAI8YZ45"/>
<dbReference type="PROSITE" id="PS51728">
    <property type="entry name" value="RTT109_HAT"/>
    <property type="match status" value="1"/>
</dbReference>
<organism evidence="11 12">
    <name type="scientific">Lecanosticta acicola</name>
    <dbReference type="NCBI Taxonomy" id="111012"/>
    <lineage>
        <taxon>Eukaryota</taxon>
        <taxon>Fungi</taxon>
        <taxon>Dikarya</taxon>
        <taxon>Ascomycota</taxon>
        <taxon>Pezizomycotina</taxon>
        <taxon>Dothideomycetes</taxon>
        <taxon>Dothideomycetidae</taxon>
        <taxon>Mycosphaerellales</taxon>
        <taxon>Mycosphaerellaceae</taxon>
        <taxon>Lecanosticta</taxon>
    </lineage>
</organism>
<dbReference type="GO" id="GO:0005634">
    <property type="term" value="C:nucleus"/>
    <property type="evidence" value="ECO:0007669"/>
    <property type="project" value="UniProtKB-SubCell"/>
</dbReference>
<feature type="compositionally biased region" description="Polar residues" evidence="10">
    <location>
        <begin position="524"/>
        <end position="536"/>
    </location>
</feature>
<feature type="region of interest" description="Disordered" evidence="10">
    <location>
        <begin position="516"/>
        <end position="551"/>
    </location>
</feature>